<dbReference type="FunFam" id="4.10.280.10:FF:000096">
    <property type="entry name" value="Basic helix-loop-helix (BHLH) DNA-binding superfamily protein"/>
    <property type="match status" value="1"/>
</dbReference>
<evidence type="ECO:0000256" key="4">
    <source>
        <dbReference type="ARBA" id="ARBA00023125"/>
    </source>
</evidence>
<gene>
    <name evidence="9" type="ORF">WN944_027751</name>
</gene>
<dbReference type="PANTHER" id="PTHR31945:SF17">
    <property type="entry name" value="TRANSCRIPTION FACTOR FER-LIKE IRON DEFICIENCY-INDUCED TRANSCRIPTION FACTOR"/>
    <property type="match status" value="1"/>
</dbReference>
<comment type="subunit">
    <text evidence="2">Homodimer.</text>
</comment>
<dbReference type="PANTHER" id="PTHR31945">
    <property type="entry name" value="TRANSCRIPTION FACTOR SCREAM2-RELATED"/>
    <property type="match status" value="1"/>
</dbReference>
<dbReference type="GO" id="GO:0043565">
    <property type="term" value="F:sequence-specific DNA binding"/>
    <property type="evidence" value="ECO:0007669"/>
    <property type="project" value="TreeGrafter"/>
</dbReference>
<proteinExistence type="predicted"/>
<dbReference type="Pfam" id="PF00010">
    <property type="entry name" value="HLH"/>
    <property type="match status" value="1"/>
</dbReference>
<evidence type="ECO:0000256" key="2">
    <source>
        <dbReference type="ARBA" id="ARBA00011738"/>
    </source>
</evidence>
<name>A0AAP0QA59_9ROSI</name>
<feature type="region of interest" description="Disordered" evidence="7">
    <location>
        <begin position="191"/>
        <end position="214"/>
    </location>
</feature>
<evidence type="ECO:0000313" key="10">
    <source>
        <dbReference type="Proteomes" id="UP001428341"/>
    </source>
</evidence>
<comment type="caution">
    <text evidence="9">The sequence shown here is derived from an EMBL/GenBank/DDBJ whole genome shotgun (WGS) entry which is preliminary data.</text>
</comment>
<dbReference type="PROSITE" id="PS50888">
    <property type="entry name" value="BHLH"/>
    <property type="match status" value="1"/>
</dbReference>
<dbReference type="GO" id="GO:0046983">
    <property type="term" value="F:protein dimerization activity"/>
    <property type="evidence" value="ECO:0007669"/>
    <property type="project" value="InterPro"/>
</dbReference>
<evidence type="ECO:0000256" key="1">
    <source>
        <dbReference type="ARBA" id="ARBA00004123"/>
    </source>
</evidence>
<feature type="domain" description="BHLH" evidence="8">
    <location>
        <begin position="123"/>
        <end position="172"/>
    </location>
</feature>
<dbReference type="InterPro" id="IPR051358">
    <property type="entry name" value="TF_AMS/ICE1/BHLH6-like"/>
</dbReference>
<evidence type="ECO:0000256" key="6">
    <source>
        <dbReference type="ARBA" id="ARBA00023242"/>
    </source>
</evidence>
<evidence type="ECO:0000259" key="8">
    <source>
        <dbReference type="PROSITE" id="PS50888"/>
    </source>
</evidence>
<dbReference type="AlphaFoldDB" id="A0AAP0QA59"/>
<dbReference type="InterPro" id="IPR011598">
    <property type="entry name" value="bHLH_dom"/>
</dbReference>
<keyword evidence="6" id="KW-0539">Nucleus</keyword>
<reference evidence="9 10" key="1">
    <citation type="submission" date="2024-05" db="EMBL/GenBank/DDBJ databases">
        <title>Haplotype-resolved chromosome-level genome assembly of Huyou (Citrus changshanensis).</title>
        <authorList>
            <person name="Miao C."/>
            <person name="Chen W."/>
            <person name="Wu Y."/>
            <person name="Wang L."/>
            <person name="Zhao S."/>
            <person name="Grierson D."/>
            <person name="Xu C."/>
            <person name="Chen K."/>
        </authorList>
    </citation>
    <scope>NUCLEOTIDE SEQUENCE [LARGE SCALE GENOMIC DNA]</scope>
    <source>
        <strain evidence="9">01-14</strain>
        <tissue evidence="9">Leaf</tissue>
    </source>
</reference>
<feature type="compositionally biased region" description="Basic residues" evidence="7">
    <location>
        <begin position="205"/>
        <end position="214"/>
    </location>
</feature>
<keyword evidence="5" id="KW-0804">Transcription</keyword>
<dbReference type="EMBL" id="JBCGBO010000025">
    <property type="protein sequence ID" value="KAK9175744.1"/>
    <property type="molecule type" value="Genomic_DNA"/>
</dbReference>
<dbReference type="SMART" id="SM00353">
    <property type="entry name" value="HLH"/>
    <property type="match status" value="1"/>
</dbReference>
<dbReference type="Proteomes" id="UP001428341">
    <property type="component" value="Unassembled WGS sequence"/>
</dbReference>
<dbReference type="InterPro" id="IPR036638">
    <property type="entry name" value="HLH_DNA-bd_sf"/>
</dbReference>
<keyword evidence="4" id="KW-0238">DNA-binding</keyword>
<evidence type="ECO:0000256" key="5">
    <source>
        <dbReference type="ARBA" id="ARBA00023163"/>
    </source>
</evidence>
<evidence type="ECO:0000313" key="9">
    <source>
        <dbReference type="EMBL" id="KAK9175744.1"/>
    </source>
</evidence>
<evidence type="ECO:0000256" key="7">
    <source>
        <dbReference type="SAM" id="MobiDB-lite"/>
    </source>
</evidence>
<dbReference type="Gene3D" id="4.10.280.10">
    <property type="entry name" value="Helix-loop-helix DNA-binding domain"/>
    <property type="match status" value="1"/>
</dbReference>
<keyword evidence="3" id="KW-0805">Transcription regulation</keyword>
<keyword evidence="10" id="KW-1185">Reference proteome</keyword>
<dbReference type="GO" id="GO:0003700">
    <property type="term" value="F:DNA-binding transcription factor activity"/>
    <property type="evidence" value="ECO:0007669"/>
    <property type="project" value="TreeGrafter"/>
</dbReference>
<protein>
    <recommendedName>
        <fullName evidence="8">BHLH domain-containing protein</fullName>
    </recommendedName>
</protein>
<dbReference type="SUPFAM" id="SSF47459">
    <property type="entry name" value="HLH, helix-loop-helix DNA-binding domain"/>
    <property type="match status" value="1"/>
</dbReference>
<comment type="subcellular location">
    <subcellularLocation>
        <location evidence="1">Nucleus</location>
    </subcellularLocation>
</comment>
<feature type="region of interest" description="Disordered" evidence="7">
    <location>
        <begin position="90"/>
        <end position="126"/>
    </location>
</feature>
<accession>A0AAP0QA59</accession>
<sequence length="314" mass="34756">MDASAYPMMQNKDFELHDFIEDPNIDQFIDLIQGENEIPEPSFGCKFISECLVDNQIRSVGEDMFGFNGAGTLASDLAFVHNSSLSGLNGDANGGVQEEDNDGDDSSGRARTTTTKCTKKPKVDRSRTLISERRRRGKMKEKLYALRALVPNITKMDKASIVGDAVLYVQDLQMKAEKLKTEIADLEASLTGAERQDQESTGNTKKTRARSKKNPTCKKIMQMGVFQVEERGFYVRLVCSKGEGVAVSLYQALESLTSFSIQNSNLTTVSEKFVLTFTSSVRGSDQNMHLTNMKLWVTKALVNQGFEVLTPSSA</sequence>
<evidence type="ECO:0000256" key="3">
    <source>
        <dbReference type="ARBA" id="ARBA00023015"/>
    </source>
</evidence>
<organism evidence="9 10">
    <name type="scientific">Citrus x changshan-huyou</name>
    <dbReference type="NCBI Taxonomy" id="2935761"/>
    <lineage>
        <taxon>Eukaryota</taxon>
        <taxon>Viridiplantae</taxon>
        <taxon>Streptophyta</taxon>
        <taxon>Embryophyta</taxon>
        <taxon>Tracheophyta</taxon>
        <taxon>Spermatophyta</taxon>
        <taxon>Magnoliopsida</taxon>
        <taxon>eudicotyledons</taxon>
        <taxon>Gunneridae</taxon>
        <taxon>Pentapetalae</taxon>
        <taxon>rosids</taxon>
        <taxon>malvids</taxon>
        <taxon>Sapindales</taxon>
        <taxon>Rutaceae</taxon>
        <taxon>Aurantioideae</taxon>
        <taxon>Citrus</taxon>
    </lineage>
</organism>
<dbReference type="GO" id="GO:0005634">
    <property type="term" value="C:nucleus"/>
    <property type="evidence" value="ECO:0007669"/>
    <property type="project" value="UniProtKB-SubCell"/>
</dbReference>